<keyword evidence="7" id="KW-1185">Reference proteome</keyword>
<dbReference type="GO" id="GO:0003677">
    <property type="term" value="F:DNA binding"/>
    <property type="evidence" value="ECO:0007669"/>
    <property type="project" value="UniProtKB-KW"/>
</dbReference>
<dbReference type="eggNOG" id="COG0583">
    <property type="taxonomic scope" value="Bacteria"/>
</dbReference>
<comment type="similarity">
    <text evidence="1">Belongs to the LysR transcriptional regulatory family.</text>
</comment>
<dbReference type="Gene3D" id="1.10.10.10">
    <property type="entry name" value="Winged helix-like DNA-binding domain superfamily/Winged helix DNA-binding domain"/>
    <property type="match status" value="1"/>
</dbReference>
<proteinExistence type="inferred from homology"/>
<evidence type="ECO:0000256" key="1">
    <source>
        <dbReference type="ARBA" id="ARBA00009437"/>
    </source>
</evidence>
<keyword evidence="4" id="KW-0804">Transcription</keyword>
<dbReference type="STRING" id="391626.OAN307_c48240"/>
<protein>
    <submittedName>
        <fullName evidence="6">LysR family transcriptional regulator</fullName>
    </submittedName>
</protein>
<evidence type="ECO:0000256" key="4">
    <source>
        <dbReference type="ARBA" id="ARBA00023163"/>
    </source>
</evidence>
<keyword evidence="2" id="KW-0805">Transcription regulation</keyword>
<dbReference type="PANTHER" id="PTHR30537">
    <property type="entry name" value="HTH-TYPE TRANSCRIPTIONAL REGULATOR"/>
    <property type="match status" value="1"/>
</dbReference>
<dbReference type="SUPFAM" id="SSF53850">
    <property type="entry name" value="Periplasmic binding protein-like II"/>
    <property type="match status" value="1"/>
</dbReference>
<dbReference type="InterPro" id="IPR058163">
    <property type="entry name" value="LysR-type_TF_proteobact-type"/>
</dbReference>
<dbReference type="EMBL" id="CP003740">
    <property type="protein sequence ID" value="AGI70169.1"/>
    <property type="molecule type" value="Genomic_DNA"/>
</dbReference>
<dbReference type="Pfam" id="PF00126">
    <property type="entry name" value="HTH_1"/>
    <property type="match status" value="1"/>
</dbReference>
<dbReference type="Proteomes" id="UP000005307">
    <property type="component" value="Chromosome"/>
</dbReference>
<keyword evidence="3" id="KW-0238">DNA-binding</keyword>
<evidence type="ECO:0000256" key="2">
    <source>
        <dbReference type="ARBA" id="ARBA00023015"/>
    </source>
</evidence>
<dbReference type="SUPFAM" id="SSF46785">
    <property type="entry name" value="Winged helix' DNA-binding domain"/>
    <property type="match status" value="1"/>
</dbReference>
<dbReference type="InterPro" id="IPR036390">
    <property type="entry name" value="WH_DNA-bd_sf"/>
</dbReference>
<dbReference type="Pfam" id="PF03466">
    <property type="entry name" value="LysR_substrate"/>
    <property type="match status" value="1"/>
</dbReference>
<gene>
    <name evidence="6" type="ORF">OAN307_c48240</name>
</gene>
<dbReference type="InterPro" id="IPR000847">
    <property type="entry name" value="LysR_HTH_N"/>
</dbReference>
<dbReference type="PROSITE" id="PS50931">
    <property type="entry name" value="HTH_LYSR"/>
    <property type="match status" value="1"/>
</dbReference>
<dbReference type="KEGG" id="oat:OAN307_c48240"/>
<evidence type="ECO:0000256" key="3">
    <source>
        <dbReference type="ARBA" id="ARBA00023125"/>
    </source>
</evidence>
<dbReference type="Gene3D" id="3.40.190.10">
    <property type="entry name" value="Periplasmic binding protein-like II"/>
    <property type="match status" value="2"/>
</dbReference>
<name>M9RC30_9RHOB</name>
<dbReference type="GO" id="GO:0003700">
    <property type="term" value="F:DNA-binding transcription factor activity"/>
    <property type="evidence" value="ECO:0007669"/>
    <property type="project" value="InterPro"/>
</dbReference>
<sequence>MNWHDIPSLAALRAFESAARHSSFSAAARDLNVTHAAIGQHVRALEDHFSQSLMQRLGRGMTVTPEGHKLANSLSDAFGLIATASNDLLDQSKTRAIRVALTPSFAANWLMPHIGSFWDQHSEIEVELIPSKSLIDMRSDNIDVAIRYGRGGWAGVKANRLMAAGHVAVAAPSYIAGREVNCLADLKGSRWLLDGIRSEERFWLAENGIVLDEEIVTTFATGPLARAAALAGLGVAVMPAPIAAPNIASGRFVKLCAEHNSGIAYHILTRPGVVSAARDVFVKWLKTEAST</sequence>
<dbReference type="InterPro" id="IPR036388">
    <property type="entry name" value="WH-like_DNA-bd_sf"/>
</dbReference>
<evidence type="ECO:0000313" key="7">
    <source>
        <dbReference type="Proteomes" id="UP000005307"/>
    </source>
</evidence>
<dbReference type="PANTHER" id="PTHR30537:SF5">
    <property type="entry name" value="HTH-TYPE TRANSCRIPTIONAL ACTIVATOR TTDR-RELATED"/>
    <property type="match status" value="1"/>
</dbReference>
<evidence type="ECO:0000259" key="5">
    <source>
        <dbReference type="PROSITE" id="PS50931"/>
    </source>
</evidence>
<dbReference type="AlphaFoldDB" id="M9RC30"/>
<dbReference type="OrthoDB" id="7328368at2"/>
<feature type="domain" description="HTH lysR-type" evidence="5">
    <location>
        <begin position="7"/>
        <end position="64"/>
    </location>
</feature>
<dbReference type="HOGENOM" id="CLU_039613_37_1_5"/>
<evidence type="ECO:0000313" key="6">
    <source>
        <dbReference type="EMBL" id="AGI70169.1"/>
    </source>
</evidence>
<dbReference type="InterPro" id="IPR005119">
    <property type="entry name" value="LysR_subst-bd"/>
</dbReference>
<dbReference type="RefSeq" id="WP_015502054.1">
    <property type="nucleotide sequence ID" value="NC_020911.1"/>
</dbReference>
<accession>M9RC30</accession>
<organism evidence="6 7">
    <name type="scientific">Octadecabacter antarcticus 307</name>
    <dbReference type="NCBI Taxonomy" id="391626"/>
    <lineage>
        <taxon>Bacteria</taxon>
        <taxon>Pseudomonadati</taxon>
        <taxon>Pseudomonadota</taxon>
        <taxon>Alphaproteobacteria</taxon>
        <taxon>Rhodobacterales</taxon>
        <taxon>Roseobacteraceae</taxon>
        <taxon>Octadecabacter</taxon>
    </lineage>
</organism>
<reference evidence="6 7" key="1">
    <citation type="journal article" date="2013" name="PLoS ONE">
        <title>Poles Apart: Arctic and Antarctic Octadecabacter strains Share High Genome Plasticity and a New Type of Xanthorhodopsin.</title>
        <authorList>
            <person name="Vollmers J."/>
            <person name="Voget S."/>
            <person name="Dietrich S."/>
            <person name="Gollnow K."/>
            <person name="Smits M."/>
            <person name="Meyer K."/>
            <person name="Brinkhoff T."/>
            <person name="Simon M."/>
            <person name="Daniel R."/>
        </authorList>
    </citation>
    <scope>NUCLEOTIDE SEQUENCE [LARGE SCALE GENOMIC DNA]</scope>
    <source>
        <strain evidence="6 7">307</strain>
    </source>
</reference>